<accession>A0A8J2JJH4</accession>
<feature type="transmembrane region" description="Helical" evidence="2">
    <location>
        <begin position="121"/>
        <end position="144"/>
    </location>
</feature>
<sequence>PHFDFESVYHPLNIWNRVNYYSCIGNQFINEEGSNPEEVTQDEENTNQEYEELELDVRESPYEILKRENDDDKQNKLIWDPTIRQELYIFLAVAVDPYGSFCNHHTFFGLSITVPKEGEDWIVVVVFFVSLLILILLVIAGYYFRRYQVYRHFYKEAMFNHLLTAAWNLSFRYEKMLYEAKITDPEVRKEMEETRQMKNSHSGVESHAKENQSKKIDELRHRLRQ</sequence>
<dbReference type="Proteomes" id="UP000708208">
    <property type="component" value="Unassembled WGS sequence"/>
</dbReference>
<dbReference type="Pfam" id="PF22850">
    <property type="entry name" value="CATSPERD-E_C"/>
    <property type="match status" value="1"/>
</dbReference>
<organism evidence="4 5">
    <name type="scientific">Allacma fusca</name>
    <dbReference type="NCBI Taxonomy" id="39272"/>
    <lineage>
        <taxon>Eukaryota</taxon>
        <taxon>Metazoa</taxon>
        <taxon>Ecdysozoa</taxon>
        <taxon>Arthropoda</taxon>
        <taxon>Hexapoda</taxon>
        <taxon>Collembola</taxon>
        <taxon>Symphypleona</taxon>
        <taxon>Sminthuridae</taxon>
        <taxon>Allacma</taxon>
    </lineage>
</organism>
<evidence type="ECO:0000256" key="2">
    <source>
        <dbReference type="SAM" id="Phobius"/>
    </source>
</evidence>
<protein>
    <recommendedName>
        <fullName evidence="3">CATSPERD/E C-terminal domain-containing protein</fullName>
    </recommendedName>
</protein>
<keyword evidence="2" id="KW-1133">Transmembrane helix</keyword>
<dbReference type="InterPro" id="IPR053814">
    <property type="entry name" value="CATSPERD/E_C"/>
</dbReference>
<evidence type="ECO:0000313" key="5">
    <source>
        <dbReference type="Proteomes" id="UP000708208"/>
    </source>
</evidence>
<name>A0A8J2JJH4_9HEXA</name>
<feature type="compositionally biased region" description="Basic and acidic residues" evidence="1">
    <location>
        <begin position="204"/>
        <end position="225"/>
    </location>
</feature>
<evidence type="ECO:0000259" key="3">
    <source>
        <dbReference type="Pfam" id="PF22850"/>
    </source>
</evidence>
<keyword evidence="5" id="KW-1185">Reference proteome</keyword>
<dbReference type="EMBL" id="CAJVCH010030761">
    <property type="protein sequence ID" value="CAG7709906.1"/>
    <property type="molecule type" value="Genomic_DNA"/>
</dbReference>
<feature type="region of interest" description="Disordered" evidence="1">
    <location>
        <begin position="189"/>
        <end position="225"/>
    </location>
</feature>
<keyword evidence="2" id="KW-0812">Transmembrane</keyword>
<dbReference type="AlphaFoldDB" id="A0A8J2JJH4"/>
<proteinExistence type="predicted"/>
<evidence type="ECO:0000313" key="4">
    <source>
        <dbReference type="EMBL" id="CAG7709906.1"/>
    </source>
</evidence>
<gene>
    <name evidence="4" type="ORF">AFUS01_LOCUS4889</name>
</gene>
<evidence type="ECO:0000256" key="1">
    <source>
        <dbReference type="SAM" id="MobiDB-lite"/>
    </source>
</evidence>
<reference evidence="4" key="1">
    <citation type="submission" date="2021-06" db="EMBL/GenBank/DDBJ databases">
        <authorList>
            <person name="Hodson N. C."/>
            <person name="Mongue J. A."/>
            <person name="Jaron S. K."/>
        </authorList>
    </citation>
    <scope>NUCLEOTIDE SEQUENCE</scope>
</reference>
<feature type="non-terminal residue" evidence="4">
    <location>
        <position position="1"/>
    </location>
</feature>
<comment type="caution">
    <text evidence="4">The sequence shown here is derived from an EMBL/GenBank/DDBJ whole genome shotgun (WGS) entry which is preliminary data.</text>
</comment>
<keyword evidence="2" id="KW-0472">Membrane</keyword>
<feature type="domain" description="CATSPERD/E C-terminal" evidence="3">
    <location>
        <begin position="47"/>
        <end position="137"/>
    </location>
</feature>